<feature type="region of interest" description="Disordered" evidence="1">
    <location>
        <begin position="59"/>
        <end position="78"/>
    </location>
</feature>
<feature type="region of interest" description="Disordered" evidence="1">
    <location>
        <begin position="92"/>
        <end position="137"/>
    </location>
</feature>
<comment type="caution">
    <text evidence="2">The sequence shown here is derived from an EMBL/GenBank/DDBJ whole genome shotgun (WGS) entry which is preliminary data.</text>
</comment>
<name>A0A367X4H8_9PROT</name>
<dbReference type="Proteomes" id="UP000252266">
    <property type="component" value="Unassembled WGS sequence"/>
</dbReference>
<evidence type="ECO:0000256" key="1">
    <source>
        <dbReference type="SAM" id="MobiDB-lite"/>
    </source>
</evidence>
<protein>
    <submittedName>
        <fullName evidence="2">Uncharacterized protein</fullName>
    </submittedName>
</protein>
<evidence type="ECO:0000313" key="3">
    <source>
        <dbReference type="Proteomes" id="UP000252266"/>
    </source>
</evidence>
<dbReference type="EMBL" id="JPWJ01000008">
    <property type="protein sequence ID" value="RCK48574.1"/>
    <property type="molecule type" value="Genomic_DNA"/>
</dbReference>
<organism evidence="2 3">
    <name type="scientific">Thalassospira xiamenensis</name>
    <dbReference type="NCBI Taxonomy" id="220697"/>
    <lineage>
        <taxon>Bacteria</taxon>
        <taxon>Pseudomonadati</taxon>
        <taxon>Pseudomonadota</taxon>
        <taxon>Alphaproteobacteria</taxon>
        <taxon>Rhodospirillales</taxon>
        <taxon>Thalassospiraceae</taxon>
        <taxon>Thalassospira</taxon>
    </lineage>
</organism>
<proteinExistence type="predicted"/>
<gene>
    <name evidence="2" type="ORF">TH44_15755</name>
</gene>
<feature type="compositionally biased region" description="Low complexity" evidence="1">
    <location>
        <begin position="92"/>
        <end position="106"/>
    </location>
</feature>
<dbReference type="AlphaFoldDB" id="A0A367X4H8"/>
<evidence type="ECO:0000313" key="2">
    <source>
        <dbReference type="EMBL" id="RCK48574.1"/>
    </source>
</evidence>
<accession>A0A367X4H8</accession>
<reference evidence="2 3" key="1">
    <citation type="submission" date="2014-07" db="EMBL/GenBank/DDBJ databases">
        <title>Draft genome sequence of Thalassospira xiamenensis IB13.</title>
        <authorList>
            <person name="Lai Q."/>
            <person name="Shao Z."/>
        </authorList>
    </citation>
    <scope>NUCLEOTIDE SEQUENCE [LARGE SCALE GENOMIC DNA]</scope>
    <source>
        <strain evidence="2 3">IB13</strain>
    </source>
</reference>
<sequence length="283" mass="29008">MYDIPLAQIGGERNLAAVIHVKLTGEGDFGPVDLECAIPPARLPLVMAALFGSPTSLRAGTAQGGGAVDHGAASSSGASMAPAMSAATSSSMSSAVSSPSAPSSSFGSGGSLREMPAGGQFPVTARSDRSGTALSPARSAIAGEAASGPENVPGQVAGQATGRDFGGAGLLGEGTADAIDPANFLIGYIGSLGDLIARLQPRGFAETILIAAIWLHYRDGRSFVTRDDIRRLLRRQEHLRMPKNFGRDFHSAITRGYIEPADGDGGFAATGTGYQWFRDACIK</sequence>